<evidence type="ECO:0000313" key="2">
    <source>
        <dbReference type="Proteomes" id="UP000314294"/>
    </source>
</evidence>
<sequence length="126" mass="14419">MEGGRVQPFFCQSVTLTGNHVSFELLALSDDILYVFRQINHRLHANPIPTDKVKNVNLHVFTRARLLLEGALLSLLCRLYDEDTTSDVGSLLRITGFPTTINRDLALVRATLNLCHRYEERERCIH</sequence>
<protein>
    <submittedName>
        <fullName evidence="1">Uncharacterized protein</fullName>
    </submittedName>
</protein>
<proteinExistence type="predicted"/>
<dbReference type="AlphaFoldDB" id="A0A4Z2IFC9"/>
<reference evidence="1 2" key="1">
    <citation type="submission" date="2019-03" db="EMBL/GenBank/DDBJ databases">
        <title>First draft genome of Liparis tanakae, snailfish: a comprehensive survey of snailfish specific genes.</title>
        <authorList>
            <person name="Kim W."/>
            <person name="Song I."/>
            <person name="Jeong J.-H."/>
            <person name="Kim D."/>
            <person name="Kim S."/>
            <person name="Ryu S."/>
            <person name="Song J.Y."/>
            <person name="Lee S.K."/>
        </authorList>
    </citation>
    <scope>NUCLEOTIDE SEQUENCE [LARGE SCALE GENOMIC DNA]</scope>
    <source>
        <tissue evidence="1">Muscle</tissue>
    </source>
</reference>
<dbReference type="Proteomes" id="UP000314294">
    <property type="component" value="Unassembled WGS sequence"/>
</dbReference>
<evidence type="ECO:0000313" key="1">
    <source>
        <dbReference type="EMBL" id="TNN76491.1"/>
    </source>
</evidence>
<dbReference type="EMBL" id="SRLO01000093">
    <property type="protein sequence ID" value="TNN76491.1"/>
    <property type="molecule type" value="Genomic_DNA"/>
</dbReference>
<name>A0A4Z2IFC9_9TELE</name>
<keyword evidence="2" id="KW-1185">Reference proteome</keyword>
<accession>A0A4Z2IFC9</accession>
<organism evidence="1 2">
    <name type="scientific">Liparis tanakae</name>
    <name type="common">Tanaka's snailfish</name>
    <dbReference type="NCBI Taxonomy" id="230148"/>
    <lineage>
        <taxon>Eukaryota</taxon>
        <taxon>Metazoa</taxon>
        <taxon>Chordata</taxon>
        <taxon>Craniata</taxon>
        <taxon>Vertebrata</taxon>
        <taxon>Euteleostomi</taxon>
        <taxon>Actinopterygii</taxon>
        <taxon>Neopterygii</taxon>
        <taxon>Teleostei</taxon>
        <taxon>Neoteleostei</taxon>
        <taxon>Acanthomorphata</taxon>
        <taxon>Eupercaria</taxon>
        <taxon>Perciformes</taxon>
        <taxon>Cottioidei</taxon>
        <taxon>Cottales</taxon>
        <taxon>Liparidae</taxon>
        <taxon>Liparis</taxon>
    </lineage>
</organism>
<gene>
    <name evidence="1" type="ORF">EYF80_013356</name>
</gene>
<comment type="caution">
    <text evidence="1">The sequence shown here is derived from an EMBL/GenBank/DDBJ whole genome shotgun (WGS) entry which is preliminary data.</text>
</comment>